<feature type="transmembrane region" description="Helical" evidence="1">
    <location>
        <begin position="36"/>
        <end position="55"/>
    </location>
</feature>
<feature type="transmembrane region" description="Helical" evidence="1">
    <location>
        <begin position="255"/>
        <end position="278"/>
    </location>
</feature>
<feature type="transmembrane region" description="Helical" evidence="1">
    <location>
        <begin position="118"/>
        <end position="139"/>
    </location>
</feature>
<organism evidence="2 3">
    <name type="scientific">Azospirillum oryzae</name>
    <dbReference type="NCBI Taxonomy" id="286727"/>
    <lineage>
        <taxon>Bacteria</taxon>
        <taxon>Pseudomonadati</taxon>
        <taxon>Pseudomonadota</taxon>
        <taxon>Alphaproteobacteria</taxon>
        <taxon>Rhodospirillales</taxon>
        <taxon>Azospirillaceae</taxon>
        <taxon>Azospirillum</taxon>
    </lineage>
</organism>
<dbReference type="STRING" id="286727.SAMN02982917_1147"/>
<sequence length="364" mass="39047">MSRRPLSAAVGAALAGGAVCAIGALVDPQAVLRGWLASFAFWIGLPLGAMMLLFAHDLTGGRWGAAAVPPLRAMVAVLPLALLLLVPVLFLLPELYPWARTAVAVHLKNRFYLNAPFFYGRTAVYAVVWLGLALVALLCSGRGRSNPLAAPGLILLGLTVTFASFDWFMSVEPEWGSSIYGMMIVSGQLLGALALATLAAILGGRTDTGQRRDLGSLLIAAILLWFYLSFMQFLIVWQENLPHEIPWYVARLSGGWGWVAVLGALAQGALPFAALIWWPVKRSRGGLAAVCLLLLAAHLLECWWLIMPGLEGGFSWFAPAATFAMGGAGMAVFLWRLGADRRHSGRSEQTTRTAGLMAEGIRHG</sequence>
<evidence type="ECO:0000256" key="1">
    <source>
        <dbReference type="SAM" id="Phobius"/>
    </source>
</evidence>
<dbReference type="AlphaFoldDB" id="A0A1X7DY80"/>
<name>A0A1X7DY80_9PROT</name>
<dbReference type="OrthoDB" id="140980at2"/>
<dbReference type="PANTHER" id="PTHR43044:SF1">
    <property type="entry name" value="QUINOL:CYTOCHROME C OXIDOREDUCTASE QUINONE-BINDING SUBUNIT 2"/>
    <property type="match status" value="1"/>
</dbReference>
<feature type="transmembrane region" description="Helical" evidence="1">
    <location>
        <begin position="148"/>
        <end position="168"/>
    </location>
</feature>
<feature type="transmembrane region" description="Helical" evidence="1">
    <location>
        <begin position="285"/>
        <end position="307"/>
    </location>
</feature>
<dbReference type="Proteomes" id="UP000192936">
    <property type="component" value="Unassembled WGS sequence"/>
</dbReference>
<dbReference type="RefSeq" id="WP_085083071.1">
    <property type="nucleotide sequence ID" value="NZ_FXAK01000001.1"/>
</dbReference>
<keyword evidence="1" id="KW-0812">Transmembrane</keyword>
<feature type="transmembrane region" description="Helical" evidence="1">
    <location>
        <begin position="214"/>
        <end position="235"/>
    </location>
</feature>
<keyword evidence="1" id="KW-1133">Transmembrane helix</keyword>
<dbReference type="PANTHER" id="PTHR43044">
    <property type="match status" value="1"/>
</dbReference>
<reference evidence="2 3" key="1">
    <citation type="submission" date="2017-04" db="EMBL/GenBank/DDBJ databases">
        <authorList>
            <person name="Afonso C.L."/>
            <person name="Miller P.J."/>
            <person name="Scott M.A."/>
            <person name="Spackman E."/>
            <person name="Goraichik I."/>
            <person name="Dimitrov K.M."/>
            <person name="Suarez D.L."/>
            <person name="Swayne D.E."/>
        </authorList>
    </citation>
    <scope>NUCLEOTIDE SEQUENCE [LARGE SCALE GENOMIC DNA]</scope>
    <source>
        <strain evidence="2 3">A2P</strain>
    </source>
</reference>
<feature type="transmembrane region" description="Helical" evidence="1">
    <location>
        <begin position="313"/>
        <end position="337"/>
    </location>
</feature>
<evidence type="ECO:0000313" key="2">
    <source>
        <dbReference type="EMBL" id="SMF23379.1"/>
    </source>
</evidence>
<feature type="transmembrane region" description="Helical" evidence="1">
    <location>
        <begin position="180"/>
        <end position="202"/>
    </location>
</feature>
<evidence type="ECO:0000313" key="3">
    <source>
        <dbReference type="Proteomes" id="UP000192936"/>
    </source>
</evidence>
<keyword evidence="1" id="KW-0472">Membrane</keyword>
<proteinExistence type="predicted"/>
<gene>
    <name evidence="2" type="ORF">SAMN02982917_1147</name>
</gene>
<accession>A0A1X7DY80</accession>
<protein>
    <submittedName>
        <fullName evidence="2">Quinol:cytochrome c oxidoreductase quinone-binding subunit 2</fullName>
    </submittedName>
</protein>
<feature type="transmembrane region" description="Helical" evidence="1">
    <location>
        <begin position="76"/>
        <end position="98"/>
    </location>
</feature>
<dbReference type="EMBL" id="FXAK01000001">
    <property type="protein sequence ID" value="SMF23379.1"/>
    <property type="molecule type" value="Genomic_DNA"/>
</dbReference>